<reference evidence="1" key="1">
    <citation type="submission" date="2012-04" db="EMBL/GenBank/DDBJ databases">
        <title>The Genome Sequence of Loa loa.</title>
        <authorList>
            <consortium name="The Broad Institute Genome Sequencing Platform"/>
            <consortium name="Broad Institute Genome Sequencing Center for Infectious Disease"/>
            <person name="Nutman T.B."/>
            <person name="Fink D.L."/>
            <person name="Russ C."/>
            <person name="Young S."/>
            <person name="Zeng Q."/>
            <person name="Gargeya S."/>
            <person name="Alvarado L."/>
            <person name="Berlin A."/>
            <person name="Chapman S.B."/>
            <person name="Chen Z."/>
            <person name="Freedman E."/>
            <person name="Gellesch M."/>
            <person name="Goldberg J."/>
            <person name="Griggs A."/>
            <person name="Gujja S."/>
            <person name="Heilman E.R."/>
            <person name="Heiman D."/>
            <person name="Howarth C."/>
            <person name="Mehta T."/>
            <person name="Neiman D."/>
            <person name="Pearson M."/>
            <person name="Roberts A."/>
            <person name="Saif S."/>
            <person name="Shea T."/>
            <person name="Shenoy N."/>
            <person name="Sisk P."/>
            <person name="Stolte C."/>
            <person name="Sykes S."/>
            <person name="White J."/>
            <person name="Yandava C."/>
            <person name="Haas B."/>
            <person name="Henn M.R."/>
            <person name="Nusbaum C."/>
            <person name="Birren B."/>
        </authorList>
    </citation>
    <scope>NUCLEOTIDE SEQUENCE [LARGE SCALE GENOMIC DNA]</scope>
</reference>
<accession>A0A1S0TLA0</accession>
<name>A0A1S0TLA0_LOALO</name>
<dbReference type="GeneID" id="9950161"/>
<gene>
    <name evidence="1" type="ORF">LOAG_12696</name>
</gene>
<proteinExistence type="predicted"/>
<dbReference type="KEGG" id="loa:LOAG_12696"/>
<dbReference type="AlphaFoldDB" id="A0A1S0TLA0"/>
<dbReference type="InParanoid" id="A0A1S0TLA0"/>
<organism evidence="1">
    <name type="scientific">Loa loa</name>
    <name type="common">Eye worm</name>
    <name type="synonym">Filaria loa</name>
    <dbReference type="NCBI Taxonomy" id="7209"/>
    <lineage>
        <taxon>Eukaryota</taxon>
        <taxon>Metazoa</taxon>
        <taxon>Ecdysozoa</taxon>
        <taxon>Nematoda</taxon>
        <taxon>Chromadorea</taxon>
        <taxon>Rhabditida</taxon>
        <taxon>Spirurina</taxon>
        <taxon>Spiruromorpha</taxon>
        <taxon>Filarioidea</taxon>
        <taxon>Onchocercidae</taxon>
        <taxon>Loa</taxon>
    </lineage>
</organism>
<protein>
    <submittedName>
        <fullName evidence="1">Uncharacterized protein</fullName>
    </submittedName>
</protein>
<sequence length="103" mass="11967">MDSVVLVMIIIDRSNSMNHCERKVFLPRRGKTKINDKCIRRNIRGKLVILSTWPSHKQQKLDLAHSLYSNSMAQAVNNQLDSFVVYYSAPSQTSNRLLLLTYW</sequence>
<dbReference type="EMBL" id="JH712158">
    <property type="protein sequence ID" value="EFO15813.1"/>
    <property type="molecule type" value="Genomic_DNA"/>
</dbReference>
<evidence type="ECO:0000313" key="1">
    <source>
        <dbReference type="EMBL" id="EFO15813.1"/>
    </source>
</evidence>
<dbReference type="RefSeq" id="XP_003148256.1">
    <property type="nucleotide sequence ID" value="XM_003148208.1"/>
</dbReference>
<dbReference type="CTD" id="9950161"/>